<dbReference type="PANTHER" id="PTHR31541">
    <property type="entry name" value="B3 DOMAIN PLANT PROTEIN-RELATED"/>
    <property type="match status" value="1"/>
</dbReference>
<keyword evidence="5" id="KW-0539">Nucleus</keyword>
<feature type="compositionally biased region" description="Basic and acidic residues" evidence="6">
    <location>
        <begin position="83"/>
        <end position="94"/>
    </location>
</feature>
<dbReference type="RefSeq" id="XP_030963422.1">
    <property type="nucleotide sequence ID" value="XM_031107562.1"/>
</dbReference>
<dbReference type="GO" id="GO:0005634">
    <property type="term" value="C:nucleus"/>
    <property type="evidence" value="ECO:0007669"/>
    <property type="project" value="UniProtKB-SubCell"/>
</dbReference>
<dbReference type="OrthoDB" id="668173at2759"/>
<dbReference type="InterPro" id="IPR005508">
    <property type="entry name" value="At2g31720-like"/>
</dbReference>
<dbReference type="GeneID" id="115984508"/>
<dbReference type="AlphaFoldDB" id="A0A7N2KMX3"/>
<dbReference type="Proteomes" id="UP000594261">
    <property type="component" value="Chromosome 1"/>
</dbReference>
<dbReference type="SUPFAM" id="SSF101936">
    <property type="entry name" value="DNA-binding pseudobarrel domain"/>
    <property type="match status" value="1"/>
</dbReference>
<organism evidence="7 8">
    <name type="scientific">Quercus lobata</name>
    <name type="common">Valley oak</name>
    <dbReference type="NCBI Taxonomy" id="97700"/>
    <lineage>
        <taxon>Eukaryota</taxon>
        <taxon>Viridiplantae</taxon>
        <taxon>Streptophyta</taxon>
        <taxon>Embryophyta</taxon>
        <taxon>Tracheophyta</taxon>
        <taxon>Spermatophyta</taxon>
        <taxon>Magnoliopsida</taxon>
        <taxon>eudicotyledons</taxon>
        <taxon>Gunneridae</taxon>
        <taxon>Pentapetalae</taxon>
        <taxon>rosids</taxon>
        <taxon>fabids</taxon>
        <taxon>Fagales</taxon>
        <taxon>Fagaceae</taxon>
        <taxon>Quercus</taxon>
    </lineage>
</organism>
<evidence type="ECO:0008006" key="9">
    <source>
        <dbReference type="Google" id="ProtNLM"/>
    </source>
</evidence>
<evidence type="ECO:0000256" key="2">
    <source>
        <dbReference type="ARBA" id="ARBA00023015"/>
    </source>
</evidence>
<name>A0A7N2KMX3_QUELO</name>
<keyword evidence="2" id="KW-0805">Transcription regulation</keyword>
<dbReference type="OMA" id="NDYTLCE"/>
<evidence type="ECO:0000313" key="8">
    <source>
        <dbReference type="Proteomes" id="UP000594261"/>
    </source>
</evidence>
<dbReference type="Gene3D" id="2.40.330.10">
    <property type="entry name" value="DNA-binding pseudobarrel domain"/>
    <property type="match status" value="1"/>
</dbReference>
<protein>
    <recommendedName>
        <fullName evidence="9">TF-B3 domain-containing protein</fullName>
    </recommendedName>
</protein>
<feature type="region of interest" description="Disordered" evidence="6">
    <location>
        <begin position="43"/>
        <end position="107"/>
    </location>
</feature>
<feature type="compositionally biased region" description="Basic and acidic residues" evidence="6">
    <location>
        <begin position="43"/>
        <end position="52"/>
    </location>
</feature>
<comment type="subcellular location">
    <subcellularLocation>
        <location evidence="1">Nucleus</location>
    </subcellularLocation>
</comment>
<evidence type="ECO:0000256" key="5">
    <source>
        <dbReference type="ARBA" id="ARBA00023242"/>
    </source>
</evidence>
<dbReference type="PANTHER" id="PTHR31541:SF28">
    <property type="entry name" value="TF-B3 DOMAIN-CONTAINING PROTEIN"/>
    <property type="match status" value="1"/>
</dbReference>
<evidence type="ECO:0000256" key="4">
    <source>
        <dbReference type="ARBA" id="ARBA00023163"/>
    </source>
</evidence>
<proteinExistence type="predicted"/>
<evidence type="ECO:0000256" key="1">
    <source>
        <dbReference type="ARBA" id="ARBA00004123"/>
    </source>
</evidence>
<dbReference type="EnsemblPlants" id="QL01p018939:mrna">
    <property type="protein sequence ID" value="QL01p018939:mrna:CDS:2"/>
    <property type="gene ID" value="QL01p018939"/>
</dbReference>
<dbReference type="Gramene" id="QL01p018939:mrna">
    <property type="protein sequence ID" value="QL01p018939:mrna:CDS:2"/>
    <property type="gene ID" value="QL01p018939"/>
</dbReference>
<dbReference type="InParanoid" id="A0A7N2KMX3"/>
<dbReference type="EMBL" id="LRBV02000001">
    <property type="status" value="NOT_ANNOTATED_CDS"/>
    <property type="molecule type" value="Genomic_DNA"/>
</dbReference>
<feature type="region of interest" description="Disordered" evidence="6">
    <location>
        <begin position="1"/>
        <end position="24"/>
    </location>
</feature>
<evidence type="ECO:0000313" key="7">
    <source>
        <dbReference type="EnsemblPlants" id="QL01p018939:mrna:CDS:2"/>
    </source>
</evidence>
<evidence type="ECO:0000256" key="3">
    <source>
        <dbReference type="ARBA" id="ARBA00023125"/>
    </source>
</evidence>
<evidence type="ECO:0000256" key="6">
    <source>
        <dbReference type="SAM" id="MobiDB-lite"/>
    </source>
</evidence>
<accession>A0A7N2KMX3</accession>
<dbReference type="InterPro" id="IPR015300">
    <property type="entry name" value="DNA-bd_pseudobarrel_sf"/>
</dbReference>
<keyword evidence="3" id="KW-0238">DNA-binding</keyword>
<dbReference type="InterPro" id="IPR003340">
    <property type="entry name" value="B3_DNA-bd"/>
</dbReference>
<reference evidence="7" key="2">
    <citation type="submission" date="2021-01" db="UniProtKB">
        <authorList>
            <consortium name="EnsemblPlants"/>
        </authorList>
    </citation>
    <scope>IDENTIFICATION</scope>
</reference>
<dbReference type="CDD" id="cd10017">
    <property type="entry name" value="B3_DNA"/>
    <property type="match status" value="1"/>
</dbReference>
<keyword evidence="4" id="KW-0804">Transcription</keyword>
<keyword evidence="8" id="KW-1185">Reference proteome</keyword>
<reference evidence="7 8" key="1">
    <citation type="journal article" date="2016" name="G3 (Bethesda)">
        <title>First Draft Assembly and Annotation of the Genome of a California Endemic Oak Quercus lobata Nee (Fagaceae).</title>
        <authorList>
            <person name="Sork V.L."/>
            <person name="Fitz-Gibbon S.T."/>
            <person name="Puiu D."/>
            <person name="Crepeau M."/>
            <person name="Gugger P.F."/>
            <person name="Sherman R."/>
            <person name="Stevens K."/>
            <person name="Langley C.H."/>
            <person name="Pellegrini M."/>
            <person name="Salzberg S.L."/>
        </authorList>
    </citation>
    <scope>NUCLEOTIDE SEQUENCE [LARGE SCALE GENOMIC DNA]</scope>
    <source>
        <strain evidence="7 8">cv. SW786</strain>
    </source>
</reference>
<dbReference type="GO" id="GO:0003677">
    <property type="term" value="F:DNA binding"/>
    <property type="evidence" value="ECO:0007669"/>
    <property type="project" value="UniProtKB-KW"/>
</dbReference>
<gene>
    <name evidence="7" type="primary">LOC115984508</name>
</gene>
<sequence>MMGDRKEGNMGKGSKASTSKEEFNYADELEVAQVLVSLNESMMMRDREEENMGKGSKANTSKVEFNEKEPQVASKLFAPSLEEQLRDHHDHEDSATTSEPLNKNKIRKCVLDKARRARDKESSLSQKFSTLEETEKRKIFSTIFDHEPEKMPPVPEHIAMLIKDGQCSTPFFKQLQVHEFTAATLLLSKPVVETGLFPLLNKEEKNAPGGIPVTAYDEKGEAFPMRFKRRTGKNDYTLCEGWKEFSIEHELRKFQDFVTLWMFRNKETDGLCFVVSYRRFENVDCHVPRKTG</sequence>
<dbReference type="KEGG" id="qlo:115984508"/>